<sequence length="819" mass="91672">MHLSLRNALFATISIISLHLSPTLGWGFTVTTDPNSDLEDPTKLAQMVKTIKPLKQLGGQKYCQTSAYGTWTGFRVSQYGLLSQTGKERDLTPRWNTWKNPVRWIGFWQNGVCEGLPNLIVHFYDVPYTNQAIVWGKLKKWLEPIKDHDLQFRTVAEIPFGDVWFGGEDYIPEGAVAVRKSDLSRSLSSTKANYYVVNDAIAVQEVGPNGDPSFISAEDIQDWVGSGRIEGPPRIVQMEGEIALNISPKEGDYERALKLSVIPDSDGVYGEPPPPDTNMKTFLGGNYFSLITGQTEATTEVLDFFNAQALERDRQEEIKWRPQVLFPMLNANTKSLYHTIINSYVNSHPNWGELPVLEKSAKYKALVPLLNVLTELDKKRASGDLSNISDEVDNGKLWDLILGTEDRELRDLGKAPSEKVWDLVLGTKNWFHLSAEERRQRYDWMLEALEALRAPPPQPELPEKKAAPAKPVSKPVTKPPNTRPQNSQLQSSQGQQAGSRNANQLGDAPSRPLIPKFNAPPRLTDSFNRLSQNMAPNDRSGSPSIPTKNMFDTFFQKLLDKNPALKEEFNAARTDPTRFNFRPGQGIQQQRNASPSQQQAQDRSNFAPPNLRSDRSPSTSNNNQEQNLNPNQQQRSQNFYQPQYYAMPDFDAPRQSNSNNNQRPNTLNNNVQPPLNRQSGGIQSVGGLNGGRSISNSIQGTQTDQKPDNGPPRSLNNGNLPIVTLDSLFERYRSQRANGLIPGNRPQRSIDRPSSLNTYRNSDPVTNDLFSEEGDIYRNPFEYVNFGGPSGGNDENAFGGLGFGRMEEEKDGQDPFQGK</sequence>
<proteinExistence type="predicted"/>
<keyword evidence="4" id="KW-1185">Reference proteome</keyword>
<feature type="compositionally biased region" description="Low complexity" evidence="1">
    <location>
        <begin position="653"/>
        <end position="670"/>
    </location>
</feature>
<feature type="compositionally biased region" description="Polar residues" evidence="1">
    <location>
        <begin position="671"/>
        <end position="682"/>
    </location>
</feature>
<organism evidence="3 4">
    <name type="scientific">Orbilia ellipsospora</name>
    <dbReference type="NCBI Taxonomy" id="2528407"/>
    <lineage>
        <taxon>Eukaryota</taxon>
        <taxon>Fungi</taxon>
        <taxon>Dikarya</taxon>
        <taxon>Ascomycota</taxon>
        <taxon>Pezizomycotina</taxon>
        <taxon>Orbiliomycetes</taxon>
        <taxon>Orbiliales</taxon>
        <taxon>Orbiliaceae</taxon>
        <taxon>Orbilia</taxon>
    </lineage>
</organism>
<evidence type="ECO:0000313" key="3">
    <source>
        <dbReference type="EMBL" id="KAK6542720.1"/>
    </source>
</evidence>
<gene>
    <name evidence="3" type="ORF">TWF694_006663</name>
</gene>
<evidence type="ECO:0000256" key="1">
    <source>
        <dbReference type="SAM" id="MobiDB-lite"/>
    </source>
</evidence>
<evidence type="ECO:0000256" key="2">
    <source>
        <dbReference type="SAM" id="SignalP"/>
    </source>
</evidence>
<feature type="signal peptide" evidence="2">
    <location>
        <begin position="1"/>
        <end position="25"/>
    </location>
</feature>
<feature type="compositionally biased region" description="Low complexity" evidence="1">
    <location>
        <begin position="621"/>
        <end position="634"/>
    </location>
</feature>
<comment type="caution">
    <text evidence="3">The sequence shown here is derived from an EMBL/GenBank/DDBJ whole genome shotgun (WGS) entry which is preliminary data.</text>
</comment>
<dbReference type="Proteomes" id="UP001365542">
    <property type="component" value="Unassembled WGS sequence"/>
</dbReference>
<keyword evidence="2" id="KW-0732">Signal</keyword>
<feature type="region of interest" description="Disordered" evidence="1">
    <location>
        <begin position="738"/>
        <end position="766"/>
    </location>
</feature>
<feature type="chain" id="PRO_5043418210" evidence="2">
    <location>
        <begin position="26"/>
        <end position="819"/>
    </location>
</feature>
<feature type="region of interest" description="Disordered" evidence="1">
    <location>
        <begin position="570"/>
        <end position="635"/>
    </location>
</feature>
<accession>A0AAV9XKU7</accession>
<feature type="compositionally biased region" description="Polar residues" evidence="1">
    <location>
        <begin position="752"/>
        <end position="766"/>
    </location>
</feature>
<feature type="compositionally biased region" description="Polar residues" evidence="1">
    <location>
        <begin position="692"/>
        <end position="704"/>
    </location>
</feature>
<evidence type="ECO:0000313" key="4">
    <source>
        <dbReference type="Proteomes" id="UP001365542"/>
    </source>
</evidence>
<dbReference type="EMBL" id="JAVHJO010000002">
    <property type="protein sequence ID" value="KAK6542720.1"/>
    <property type="molecule type" value="Genomic_DNA"/>
</dbReference>
<feature type="compositionally biased region" description="Low complexity" evidence="1">
    <location>
        <begin position="588"/>
        <end position="601"/>
    </location>
</feature>
<reference evidence="3 4" key="1">
    <citation type="submission" date="2019-10" db="EMBL/GenBank/DDBJ databases">
        <authorList>
            <person name="Palmer J.M."/>
        </authorList>
    </citation>
    <scope>NUCLEOTIDE SEQUENCE [LARGE SCALE GENOMIC DNA]</scope>
    <source>
        <strain evidence="3 4">TWF694</strain>
    </source>
</reference>
<name>A0AAV9XKU7_9PEZI</name>
<feature type="region of interest" description="Disordered" evidence="1">
    <location>
        <begin position="648"/>
        <end position="720"/>
    </location>
</feature>
<feature type="region of interest" description="Disordered" evidence="1">
    <location>
        <begin position="455"/>
        <end position="548"/>
    </location>
</feature>
<protein>
    <submittedName>
        <fullName evidence="3">Uncharacterized protein</fullName>
    </submittedName>
</protein>
<dbReference type="AlphaFoldDB" id="A0AAV9XKU7"/>
<feature type="compositionally biased region" description="Polar residues" evidence="1">
    <location>
        <begin position="525"/>
        <end position="547"/>
    </location>
</feature>
<feature type="compositionally biased region" description="Low complexity" evidence="1">
    <location>
        <begin position="483"/>
        <end position="499"/>
    </location>
</feature>
<feature type="region of interest" description="Disordered" evidence="1">
    <location>
        <begin position="787"/>
        <end position="819"/>
    </location>
</feature>